<proteinExistence type="predicted"/>
<dbReference type="Proteomes" id="UP001381693">
    <property type="component" value="Unassembled WGS sequence"/>
</dbReference>
<comment type="caution">
    <text evidence="3">The sequence shown here is derived from an EMBL/GenBank/DDBJ whole genome shotgun (WGS) entry which is preliminary data.</text>
</comment>
<feature type="compositionally biased region" description="Low complexity" evidence="1">
    <location>
        <begin position="70"/>
        <end position="97"/>
    </location>
</feature>
<gene>
    <name evidence="3" type="ORF">SK128_019925</name>
</gene>
<dbReference type="AlphaFoldDB" id="A0AAN8X8V5"/>
<evidence type="ECO:0000313" key="3">
    <source>
        <dbReference type="EMBL" id="KAK7075074.1"/>
    </source>
</evidence>
<organism evidence="3 4">
    <name type="scientific">Halocaridina rubra</name>
    <name type="common">Hawaiian red shrimp</name>
    <dbReference type="NCBI Taxonomy" id="373956"/>
    <lineage>
        <taxon>Eukaryota</taxon>
        <taxon>Metazoa</taxon>
        <taxon>Ecdysozoa</taxon>
        <taxon>Arthropoda</taxon>
        <taxon>Crustacea</taxon>
        <taxon>Multicrustacea</taxon>
        <taxon>Malacostraca</taxon>
        <taxon>Eumalacostraca</taxon>
        <taxon>Eucarida</taxon>
        <taxon>Decapoda</taxon>
        <taxon>Pleocyemata</taxon>
        <taxon>Caridea</taxon>
        <taxon>Atyoidea</taxon>
        <taxon>Atyidae</taxon>
        <taxon>Halocaridina</taxon>
    </lineage>
</organism>
<accession>A0AAN8X8V5</accession>
<feature type="compositionally biased region" description="Polar residues" evidence="1">
    <location>
        <begin position="566"/>
        <end position="582"/>
    </location>
</feature>
<reference evidence="3 4" key="1">
    <citation type="submission" date="2023-11" db="EMBL/GenBank/DDBJ databases">
        <title>Halocaridina rubra genome assembly.</title>
        <authorList>
            <person name="Smith C."/>
        </authorList>
    </citation>
    <scope>NUCLEOTIDE SEQUENCE [LARGE SCALE GENOMIC DNA]</scope>
    <source>
        <strain evidence="3">EP-1</strain>
        <tissue evidence="3">Whole</tissue>
    </source>
</reference>
<evidence type="ECO:0000256" key="2">
    <source>
        <dbReference type="SAM" id="SignalP"/>
    </source>
</evidence>
<feature type="chain" id="PRO_5042907112" evidence="2">
    <location>
        <begin position="26"/>
        <end position="601"/>
    </location>
</feature>
<feature type="region of interest" description="Disordered" evidence="1">
    <location>
        <begin position="566"/>
        <end position="601"/>
    </location>
</feature>
<feature type="signal peptide" evidence="2">
    <location>
        <begin position="1"/>
        <end position="25"/>
    </location>
</feature>
<name>A0AAN8X8V5_HALRR</name>
<evidence type="ECO:0000313" key="4">
    <source>
        <dbReference type="Proteomes" id="UP001381693"/>
    </source>
</evidence>
<feature type="region of interest" description="Disordered" evidence="1">
    <location>
        <begin position="58"/>
        <end position="118"/>
    </location>
</feature>
<protein>
    <submittedName>
        <fullName evidence="3">Uncharacterized protein</fullName>
    </submittedName>
</protein>
<sequence>MKYTRPLALFCILLSVGQLTRVSQAVPAESRAFMSGISSLFKSKLGDLYKLRESLQGASEKASTKQNAKTTTTPTTTTPTTTTTTTSTTTTTTTTTTPSPPPPSTEWLSENSHDNAGGEMQRLTDLFSADAVPKDIYSANNYPDINKNLPKPNAYQFNEEDMWIRQNPSATDPPLKNEWDQDSAAVRGDYFGNTISNITSHGPDGDDVPQEYWTRIKGIVGNMKSILEQMYPPESEDEKRTFAVFDKAISFGDNLNVLNNIRKTFDGELLGFLGQKWTDIKENVVNGSPLLKMLLSTDTRAMTKTFMMAVIKHLGHLLHQQAFTHLSELDFVTELMRSSGFKDFEIQQVFHLLDLPTDSIDGNAILEEGRQFGNLGGYSGYNLEKSGGYGHSGGYGGQGAYLIYRLLSSTAGRKREMPDISLALDLSDLPDVVGNLYSWLEKTEEKYGGDNDNLIEEVVEESDSFGTVANQLWSSFQADRLSHTCVKRFLCDYATQSSKKMMGHGNVLEQLALTSLAQLFGEEESAKMMDQVQSEYLLGGTASCSAKAAQCDDVTYETVVTTTYRPSTGAQNKTGSSVSDSATDLPATVLKERKKAYSDPK</sequence>
<dbReference type="EMBL" id="JAXCGZ010011370">
    <property type="protein sequence ID" value="KAK7075074.1"/>
    <property type="molecule type" value="Genomic_DNA"/>
</dbReference>
<keyword evidence="4" id="KW-1185">Reference proteome</keyword>
<keyword evidence="2" id="KW-0732">Signal</keyword>
<evidence type="ECO:0000256" key="1">
    <source>
        <dbReference type="SAM" id="MobiDB-lite"/>
    </source>
</evidence>